<proteinExistence type="predicted"/>
<evidence type="ECO:0000313" key="1">
    <source>
        <dbReference type="EMBL" id="JAP28862.1"/>
    </source>
</evidence>
<protein>
    <submittedName>
        <fullName evidence="1">Putative ovule protein</fullName>
    </submittedName>
</protein>
<name>A0A0V0I8B3_SOLCH</name>
<accession>A0A0V0I8B3</accession>
<organism evidence="1">
    <name type="scientific">Solanum chacoense</name>
    <name type="common">Chaco potato</name>
    <dbReference type="NCBI Taxonomy" id="4108"/>
    <lineage>
        <taxon>Eukaryota</taxon>
        <taxon>Viridiplantae</taxon>
        <taxon>Streptophyta</taxon>
        <taxon>Embryophyta</taxon>
        <taxon>Tracheophyta</taxon>
        <taxon>Spermatophyta</taxon>
        <taxon>Magnoliopsida</taxon>
        <taxon>eudicotyledons</taxon>
        <taxon>Gunneridae</taxon>
        <taxon>Pentapetalae</taxon>
        <taxon>asterids</taxon>
        <taxon>lamiids</taxon>
        <taxon>Solanales</taxon>
        <taxon>Solanaceae</taxon>
        <taxon>Solanoideae</taxon>
        <taxon>Solaneae</taxon>
        <taxon>Solanum</taxon>
    </lineage>
</organism>
<reference evidence="1" key="1">
    <citation type="submission" date="2015-12" db="EMBL/GenBank/DDBJ databases">
        <title>Gene expression during late stages of embryo sac development: a critical building block for successful pollen-pistil interactions.</title>
        <authorList>
            <person name="Liu Y."/>
            <person name="Joly V."/>
            <person name="Sabar M."/>
            <person name="Matton D.P."/>
        </authorList>
    </citation>
    <scope>NUCLEOTIDE SEQUENCE</scope>
</reference>
<dbReference type="EMBL" id="GEDG01009693">
    <property type="protein sequence ID" value="JAP28862.1"/>
    <property type="molecule type" value="Transcribed_RNA"/>
</dbReference>
<dbReference type="AlphaFoldDB" id="A0A0V0I8B3"/>
<sequence>MTLDTMVIQEEMLKSRTKLKILGTIMFSCHHKRSCSHEWSFHKKIQASHDYNVRTLHKKRF</sequence>